<organism evidence="2 3">
    <name type="scientific">Cylindrodendrum hubeiense</name>
    <dbReference type="NCBI Taxonomy" id="595255"/>
    <lineage>
        <taxon>Eukaryota</taxon>
        <taxon>Fungi</taxon>
        <taxon>Dikarya</taxon>
        <taxon>Ascomycota</taxon>
        <taxon>Pezizomycotina</taxon>
        <taxon>Sordariomycetes</taxon>
        <taxon>Hypocreomycetidae</taxon>
        <taxon>Hypocreales</taxon>
        <taxon>Nectriaceae</taxon>
        <taxon>Cylindrodendrum</taxon>
    </lineage>
</organism>
<evidence type="ECO:0000259" key="1">
    <source>
        <dbReference type="SMART" id="SM00256"/>
    </source>
</evidence>
<proteinExistence type="predicted"/>
<dbReference type="InterPro" id="IPR001810">
    <property type="entry name" value="F-box_dom"/>
</dbReference>
<dbReference type="SUPFAM" id="SSF81383">
    <property type="entry name" value="F-box domain"/>
    <property type="match status" value="1"/>
</dbReference>
<feature type="domain" description="F-box" evidence="1">
    <location>
        <begin position="36"/>
        <end position="76"/>
    </location>
</feature>
<protein>
    <recommendedName>
        <fullName evidence="1">F-box domain-containing protein</fullName>
    </recommendedName>
</protein>
<dbReference type="Pfam" id="PF00646">
    <property type="entry name" value="F-box"/>
    <property type="match status" value="1"/>
</dbReference>
<name>A0A9P5HD03_9HYPO</name>
<dbReference type="Proteomes" id="UP000722485">
    <property type="component" value="Unassembled WGS sequence"/>
</dbReference>
<dbReference type="OrthoDB" id="3766406at2759"/>
<comment type="caution">
    <text evidence="2">The sequence shown here is derived from an EMBL/GenBank/DDBJ whole genome shotgun (WGS) entry which is preliminary data.</text>
</comment>
<dbReference type="InterPro" id="IPR036047">
    <property type="entry name" value="F-box-like_dom_sf"/>
</dbReference>
<evidence type="ECO:0000313" key="3">
    <source>
        <dbReference type="Proteomes" id="UP000722485"/>
    </source>
</evidence>
<gene>
    <name evidence="2" type="ORF">G7Z17_g4995</name>
</gene>
<dbReference type="Gene3D" id="1.20.1280.50">
    <property type="match status" value="1"/>
</dbReference>
<keyword evidence="3" id="KW-1185">Reference proteome</keyword>
<accession>A0A9P5HD03</accession>
<dbReference type="EMBL" id="JAANBB010000077">
    <property type="protein sequence ID" value="KAF7551498.1"/>
    <property type="molecule type" value="Genomic_DNA"/>
</dbReference>
<dbReference type="CDD" id="cd09917">
    <property type="entry name" value="F-box_SF"/>
    <property type="match status" value="1"/>
</dbReference>
<evidence type="ECO:0000313" key="2">
    <source>
        <dbReference type="EMBL" id="KAF7551498.1"/>
    </source>
</evidence>
<dbReference type="AlphaFoldDB" id="A0A9P5HD03"/>
<reference evidence="2" key="1">
    <citation type="submission" date="2020-03" db="EMBL/GenBank/DDBJ databases">
        <title>Draft Genome Sequence of Cylindrodendrum hubeiense.</title>
        <authorList>
            <person name="Buettner E."/>
            <person name="Kellner H."/>
        </authorList>
    </citation>
    <scope>NUCLEOTIDE SEQUENCE</scope>
    <source>
        <strain evidence="2">IHI 201604</strain>
    </source>
</reference>
<dbReference type="SMART" id="SM00256">
    <property type="entry name" value="FBOX"/>
    <property type="match status" value="1"/>
</dbReference>
<sequence length="157" mass="18437">MEILKATKARHLVAIIKAKTRERLGKTEYIDLSYKLPLELILMIVEYLPLQSQIVASQVCRGMREYSGHLHNKTKLLSREEYLEFLACLARDLPDKWLALKYNRLEKISKQHKMYLKELMRPYRKLHPSVFDIDSESVEHWAYPKIDPRGPLSAQTG</sequence>